<dbReference type="AlphaFoldDB" id="A0A6A6P410"/>
<gene>
    <name evidence="2" type="ORF">BDY21DRAFT_283703</name>
</gene>
<organism evidence="2 3">
    <name type="scientific">Lineolata rhizophorae</name>
    <dbReference type="NCBI Taxonomy" id="578093"/>
    <lineage>
        <taxon>Eukaryota</taxon>
        <taxon>Fungi</taxon>
        <taxon>Dikarya</taxon>
        <taxon>Ascomycota</taxon>
        <taxon>Pezizomycotina</taxon>
        <taxon>Dothideomycetes</taxon>
        <taxon>Dothideomycetes incertae sedis</taxon>
        <taxon>Lineolatales</taxon>
        <taxon>Lineolataceae</taxon>
        <taxon>Lineolata</taxon>
    </lineage>
</organism>
<dbReference type="Pfam" id="PF00106">
    <property type="entry name" value="adh_short"/>
    <property type="match status" value="1"/>
</dbReference>
<protein>
    <submittedName>
        <fullName evidence="2">Short chain oxidoreductase</fullName>
    </submittedName>
</protein>
<dbReference type="CDD" id="cd05374">
    <property type="entry name" value="17beta-HSD-like_SDR_c"/>
    <property type="match status" value="1"/>
</dbReference>
<proteinExistence type="inferred from homology"/>
<dbReference type="InterPro" id="IPR002347">
    <property type="entry name" value="SDR_fam"/>
</dbReference>
<comment type="similarity">
    <text evidence="1">Belongs to the short-chain dehydrogenases/reductases (SDR) family.</text>
</comment>
<sequence>MPPLPHIVNITGAGTGFGALTARALARAGHTVYAGVRDAHGADAPHVASMQDFARTHNVDLRPLEQNVVDDTSVQDSISHVIRESGRLDVLVHNAGHMVYGPTEAFTPDQLATLYDINTLGTQRVNRAALPHMRRAGSGLVLWISSSSVHGGTTPFLAPYFAAKAGMDAMAVSYAAELSRWGVGTTIVSPGSFSSGTNHYSSAGSPKDKDVQKEYEEGPYKGVGEEIKARLGKLESKDADVKEVAEAIVNVVNSPPEKRPYRLFIDPMDDGSEIVSGVRDRMRRELYWRVGFDDLLSVKQH</sequence>
<name>A0A6A6P410_9PEZI</name>
<dbReference type="EMBL" id="MU001677">
    <property type="protein sequence ID" value="KAF2458619.1"/>
    <property type="molecule type" value="Genomic_DNA"/>
</dbReference>
<dbReference type="PANTHER" id="PTHR43976">
    <property type="entry name" value="SHORT CHAIN DEHYDROGENASE"/>
    <property type="match status" value="1"/>
</dbReference>
<evidence type="ECO:0000313" key="3">
    <source>
        <dbReference type="Proteomes" id="UP000799766"/>
    </source>
</evidence>
<dbReference type="PRINTS" id="PR00080">
    <property type="entry name" value="SDRFAMILY"/>
</dbReference>
<dbReference type="Proteomes" id="UP000799766">
    <property type="component" value="Unassembled WGS sequence"/>
</dbReference>
<dbReference type="OrthoDB" id="1274115at2759"/>
<dbReference type="Gene3D" id="3.40.50.720">
    <property type="entry name" value="NAD(P)-binding Rossmann-like Domain"/>
    <property type="match status" value="1"/>
</dbReference>
<dbReference type="SUPFAM" id="SSF51735">
    <property type="entry name" value="NAD(P)-binding Rossmann-fold domains"/>
    <property type="match status" value="1"/>
</dbReference>
<dbReference type="InterPro" id="IPR051911">
    <property type="entry name" value="SDR_oxidoreductase"/>
</dbReference>
<keyword evidence="3" id="KW-1185">Reference proteome</keyword>
<dbReference type="InterPro" id="IPR036291">
    <property type="entry name" value="NAD(P)-bd_dom_sf"/>
</dbReference>
<reference evidence="2" key="1">
    <citation type="journal article" date="2020" name="Stud. Mycol.">
        <title>101 Dothideomycetes genomes: a test case for predicting lifestyles and emergence of pathogens.</title>
        <authorList>
            <person name="Haridas S."/>
            <person name="Albert R."/>
            <person name="Binder M."/>
            <person name="Bloem J."/>
            <person name="Labutti K."/>
            <person name="Salamov A."/>
            <person name="Andreopoulos B."/>
            <person name="Baker S."/>
            <person name="Barry K."/>
            <person name="Bills G."/>
            <person name="Bluhm B."/>
            <person name="Cannon C."/>
            <person name="Castanera R."/>
            <person name="Culley D."/>
            <person name="Daum C."/>
            <person name="Ezra D."/>
            <person name="Gonzalez J."/>
            <person name="Henrissat B."/>
            <person name="Kuo A."/>
            <person name="Liang C."/>
            <person name="Lipzen A."/>
            <person name="Lutzoni F."/>
            <person name="Magnuson J."/>
            <person name="Mondo S."/>
            <person name="Nolan M."/>
            <person name="Ohm R."/>
            <person name="Pangilinan J."/>
            <person name="Park H.-J."/>
            <person name="Ramirez L."/>
            <person name="Alfaro M."/>
            <person name="Sun H."/>
            <person name="Tritt A."/>
            <person name="Yoshinaga Y."/>
            <person name="Zwiers L.-H."/>
            <person name="Turgeon B."/>
            <person name="Goodwin S."/>
            <person name="Spatafora J."/>
            <person name="Crous P."/>
            <person name="Grigoriev I."/>
        </authorList>
    </citation>
    <scope>NUCLEOTIDE SEQUENCE</scope>
    <source>
        <strain evidence="2">ATCC 16933</strain>
    </source>
</reference>
<evidence type="ECO:0000313" key="2">
    <source>
        <dbReference type="EMBL" id="KAF2458619.1"/>
    </source>
</evidence>
<evidence type="ECO:0000256" key="1">
    <source>
        <dbReference type="RuleBase" id="RU000363"/>
    </source>
</evidence>
<accession>A0A6A6P410</accession>
<dbReference type="PRINTS" id="PR00081">
    <property type="entry name" value="GDHRDH"/>
</dbReference>
<dbReference type="PANTHER" id="PTHR43976:SF9">
    <property type="entry name" value="OXIDOREDUCTASE"/>
    <property type="match status" value="1"/>
</dbReference>